<accession>A0A0E9QCQ8</accession>
<reference evidence="2" key="1">
    <citation type="submission" date="2014-11" db="EMBL/GenBank/DDBJ databases">
        <authorList>
            <person name="Amaro Gonzalez C."/>
        </authorList>
    </citation>
    <scope>NUCLEOTIDE SEQUENCE</scope>
</reference>
<dbReference type="EMBL" id="GBXM01093906">
    <property type="protein sequence ID" value="JAH14671.1"/>
    <property type="molecule type" value="Transcribed_RNA"/>
</dbReference>
<dbReference type="AlphaFoldDB" id="A0A0E9QCQ8"/>
<sequence>MTFDFSDKSRRTHYSSNIKTYPQKWKHTRDRQKQKRYKQKKKRYTKSPPFSMGQIS</sequence>
<evidence type="ECO:0000313" key="2">
    <source>
        <dbReference type="EMBL" id="JAH14671.1"/>
    </source>
</evidence>
<proteinExistence type="predicted"/>
<name>A0A0E9QCQ8_ANGAN</name>
<protein>
    <submittedName>
        <fullName evidence="2">Uncharacterized protein</fullName>
    </submittedName>
</protein>
<feature type="compositionally biased region" description="Basic residues" evidence="1">
    <location>
        <begin position="24"/>
        <end position="45"/>
    </location>
</feature>
<reference evidence="2" key="2">
    <citation type="journal article" date="2015" name="Fish Shellfish Immunol.">
        <title>Early steps in the European eel (Anguilla anguilla)-Vibrio vulnificus interaction in the gills: Role of the RtxA13 toxin.</title>
        <authorList>
            <person name="Callol A."/>
            <person name="Pajuelo D."/>
            <person name="Ebbesson L."/>
            <person name="Teles M."/>
            <person name="MacKenzie S."/>
            <person name="Amaro C."/>
        </authorList>
    </citation>
    <scope>NUCLEOTIDE SEQUENCE</scope>
</reference>
<organism evidence="2">
    <name type="scientific">Anguilla anguilla</name>
    <name type="common">European freshwater eel</name>
    <name type="synonym">Muraena anguilla</name>
    <dbReference type="NCBI Taxonomy" id="7936"/>
    <lineage>
        <taxon>Eukaryota</taxon>
        <taxon>Metazoa</taxon>
        <taxon>Chordata</taxon>
        <taxon>Craniata</taxon>
        <taxon>Vertebrata</taxon>
        <taxon>Euteleostomi</taxon>
        <taxon>Actinopterygii</taxon>
        <taxon>Neopterygii</taxon>
        <taxon>Teleostei</taxon>
        <taxon>Anguilliformes</taxon>
        <taxon>Anguillidae</taxon>
        <taxon>Anguilla</taxon>
    </lineage>
</organism>
<evidence type="ECO:0000256" key="1">
    <source>
        <dbReference type="SAM" id="MobiDB-lite"/>
    </source>
</evidence>
<feature type="region of interest" description="Disordered" evidence="1">
    <location>
        <begin position="1"/>
        <end position="56"/>
    </location>
</feature>